<protein>
    <submittedName>
        <fullName evidence="1">Uncharacterized protein</fullName>
    </submittedName>
</protein>
<gene>
    <name evidence="1" type="ORF">C1SCF055_LOCUS32650</name>
</gene>
<keyword evidence="3" id="KW-1185">Reference proteome</keyword>
<feature type="non-terminal residue" evidence="1">
    <location>
        <position position="52"/>
    </location>
</feature>
<comment type="caution">
    <text evidence="1">The sequence shown here is derived from an EMBL/GenBank/DDBJ whole genome shotgun (WGS) entry which is preliminary data.</text>
</comment>
<evidence type="ECO:0000313" key="1">
    <source>
        <dbReference type="EMBL" id="CAI4007069.1"/>
    </source>
</evidence>
<reference evidence="1" key="1">
    <citation type="submission" date="2022-10" db="EMBL/GenBank/DDBJ databases">
        <authorList>
            <person name="Chen Y."/>
            <person name="Dougan E. K."/>
            <person name="Chan C."/>
            <person name="Rhodes N."/>
            <person name="Thang M."/>
        </authorList>
    </citation>
    <scope>NUCLEOTIDE SEQUENCE</scope>
</reference>
<dbReference type="EMBL" id="CAMXCT010003961">
    <property type="protein sequence ID" value="CAI4007069.1"/>
    <property type="molecule type" value="Genomic_DNA"/>
</dbReference>
<name>A0A9P1DDK7_9DINO</name>
<dbReference type="Proteomes" id="UP001152797">
    <property type="component" value="Unassembled WGS sequence"/>
</dbReference>
<evidence type="ECO:0000313" key="2">
    <source>
        <dbReference type="EMBL" id="CAL1160444.1"/>
    </source>
</evidence>
<dbReference type="EMBL" id="CAMXCT030003961">
    <property type="protein sequence ID" value="CAL4794381.1"/>
    <property type="molecule type" value="Genomic_DNA"/>
</dbReference>
<sequence length="52" mass="5845">LNLNHCSRFRKPSQMSTWVSETSVSETLPSPFARSSLPCTWRTPSSMVALCE</sequence>
<dbReference type="EMBL" id="CAMXCT020003961">
    <property type="protein sequence ID" value="CAL1160444.1"/>
    <property type="molecule type" value="Genomic_DNA"/>
</dbReference>
<feature type="non-terminal residue" evidence="1">
    <location>
        <position position="1"/>
    </location>
</feature>
<organism evidence="1">
    <name type="scientific">Cladocopium goreaui</name>
    <dbReference type="NCBI Taxonomy" id="2562237"/>
    <lineage>
        <taxon>Eukaryota</taxon>
        <taxon>Sar</taxon>
        <taxon>Alveolata</taxon>
        <taxon>Dinophyceae</taxon>
        <taxon>Suessiales</taxon>
        <taxon>Symbiodiniaceae</taxon>
        <taxon>Cladocopium</taxon>
    </lineage>
</organism>
<proteinExistence type="predicted"/>
<dbReference type="AlphaFoldDB" id="A0A9P1DDK7"/>
<reference evidence="2" key="2">
    <citation type="submission" date="2024-04" db="EMBL/GenBank/DDBJ databases">
        <authorList>
            <person name="Chen Y."/>
            <person name="Shah S."/>
            <person name="Dougan E. K."/>
            <person name="Thang M."/>
            <person name="Chan C."/>
        </authorList>
    </citation>
    <scope>NUCLEOTIDE SEQUENCE [LARGE SCALE GENOMIC DNA]</scope>
</reference>
<evidence type="ECO:0000313" key="3">
    <source>
        <dbReference type="Proteomes" id="UP001152797"/>
    </source>
</evidence>
<accession>A0A9P1DDK7</accession>